<evidence type="ECO:0000313" key="8">
    <source>
        <dbReference type="Proteomes" id="UP000231388"/>
    </source>
</evidence>
<dbReference type="GO" id="GO:1990904">
    <property type="term" value="C:ribonucleoprotein complex"/>
    <property type="evidence" value="ECO:0007669"/>
    <property type="project" value="UniProtKB-KW"/>
</dbReference>
<dbReference type="SUPFAM" id="SSF46992">
    <property type="entry name" value="Ribosomal protein S20"/>
    <property type="match status" value="1"/>
</dbReference>
<evidence type="ECO:0000256" key="1">
    <source>
        <dbReference type="ARBA" id="ARBA00022730"/>
    </source>
</evidence>
<dbReference type="EMBL" id="PCQY01000036">
    <property type="protein sequence ID" value="PIP04336.1"/>
    <property type="molecule type" value="Genomic_DNA"/>
</dbReference>
<dbReference type="InterPro" id="IPR036510">
    <property type="entry name" value="Ribosomal_bS20_sf"/>
</dbReference>
<evidence type="ECO:0000256" key="4">
    <source>
        <dbReference type="ARBA" id="ARBA00023274"/>
    </source>
</evidence>
<gene>
    <name evidence="7" type="ORF">COX53_03195</name>
</gene>
<name>A0A2G9XBJ9_UNCKA</name>
<dbReference type="GO" id="GO:0003735">
    <property type="term" value="F:structural constituent of ribosome"/>
    <property type="evidence" value="ECO:0007669"/>
    <property type="project" value="InterPro"/>
</dbReference>
<evidence type="ECO:0000256" key="3">
    <source>
        <dbReference type="ARBA" id="ARBA00022980"/>
    </source>
</evidence>
<evidence type="ECO:0000256" key="2">
    <source>
        <dbReference type="ARBA" id="ARBA00022884"/>
    </source>
</evidence>
<sequence>MANTPSALKNIRITERRTSQNNFWRVRMKKALKDLRLNKDKSKTEELARKAQSIISKAAKRRVVHKNKAARLVARIFNK</sequence>
<dbReference type="Proteomes" id="UP000231388">
    <property type="component" value="Unassembled WGS sequence"/>
</dbReference>
<evidence type="ECO:0000256" key="5">
    <source>
        <dbReference type="ARBA" id="ARBA00035136"/>
    </source>
</evidence>
<dbReference type="NCBIfam" id="TIGR00029">
    <property type="entry name" value="S20"/>
    <property type="match status" value="1"/>
</dbReference>
<accession>A0A2G9XBJ9</accession>
<proteinExistence type="predicted"/>
<dbReference type="AlphaFoldDB" id="A0A2G9XBJ9"/>
<keyword evidence="2" id="KW-0694">RNA-binding</keyword>
<dbReference type="Pfam" id="PF01649">
    <property type="entry name" value="Ribosomal_S20p"/>
    <property type="match status" value="1"/>
</dbReference>
<evidence type="ECO:0000313" key="7">
    <source>
        <dbReference type="EMBL" id="PIP04336.1"/>
    </source>
</evidence>
<comment type="caution">
    <text evidence="7">The sequence shown here is derived from an EMBL/GenBank/DDBJ whole genome shotgun (WGS) entry which is preliminary data.</text>
</comment>
<keyword evidence="1" id="KW-0699">rRNA-binding</keyword>
<dbReference type="GO" id="GO:0005840">
    <property type="term" value="C:ribosome"/>
    <property type="evidence" value="ECO:0007669"/>
    <property type="project" value="UniProtKB-KW"/>
</dbReference>
<reference evidence="7 8" key="1">
    <citation type="submission" date="2017-09" db="EMBL/GenBank/DDBJ databases">
        <title>Depth-based differentiation of microbial function through sediment-hosted aquifers and enrichment of novel symbionts in the deep terrestrial subsurface.</title>
        <authorList>
            <person name="Probst A.J."/>
            <person name="Ladd B."/>
            <person name="Jarett J.K."/>
            <person name="Geller-Mcgrath D.E."/>
            <person name="Sieber C.M."/>
            <person name="Emerson J.B."/>
            <person name="Anantharaman K."/>
            <person name="Thomas B.C."/>
            <person name="Malmstrom R."/>
            <person name="Stieglmeier M."/>
            <person name="Klingl A."/>
            <person name="Woyke T."/>
            <person name="Ryan C.M."/>
            <person name="Banfield J.F."/>
        </authorList>
    </citation>
    <scope>NUCLEOTIDE SEQUENCE [LARGE SCALE GENOMIC DNA]</scope>
    <source>
        <strain evidence="7">CG23_combo_of_CG06-09_8_20_14_all_40_14</strain>
    </source>
</reference>
<dbReference type="GO" id="GO:0006412">
    <property type="term" value="P:translation"/>
    <property type="evidence" value="ECO:0007669"/>
    <property type="project" value="InterPro"/>
</dbReference>
<dbReference type="Gene3D" id="1.20.58.110">
    <property type="entry name" value="Ribosomal protein S20"/>
    <property type="match status" value="1"/>
</dbReference>
<protein>
    <recommendedName>
        <fullName evidence="5">Small ribosomal subunit protein bS20</fullName>
    </recommendedName>
    <alternativeName>
        <fullName evidence="6">30S ribosomal protein S20</fullName>
    </alternativeName>
</protein>
<dbReference type="InterPro" id="IPR002583">
    <property type="entry name" value="Ribosomal_bS20"/>
</dbReference>
<organism evidence="7 8">
    <name type="scientific">candidate division WWE3 bacterium CG23_combo_of_CG06-09_8_20_14_all_40_14</name>
    <dbReference type="NCBI Taxonomy" id="1975095"/>
    <lineage>
        <taxon>Bacteria</taxon>
        <taxon>Katanobacteria</taxon>
    </lineage>
</organism>
<keyword evidence="4" id="KW-0687">Ribonucleoprotein</keyword>
<evidence type="ECO:0000256" key="6">
    <source>
        <dbReference type="ARBA" id="ARBA00035343"/>
    </source>
</evidence>
<dbReference type="GO" id="GO:0019843">
    <property type="term" value="F:rRNA binding"/>
    <property type="evidence" value="ECO:0007669"/>
    <property type="project" value="UniProtKB-KW"/>
</dbReference>
<keyword evidence="3 7" id="KW-0689">Ribosomal protein</keyword>